<dbReference type="EC" id="3.1.3.10" evidence="3"/>
<keyword evidence="2" id="KW-0732">Signal</keyword>
<dbReference type="PANTHER" id="PTHR11567:SF135">
    <property type="entry name" value="GLUCOSE-1-PHOSPHATASE"/>
    <property type="match status" value="1"/>
</dbReference>
<dbReference type="Pfam" id="PF00328">
    <property type="entry name" value="His_Phos_2"/>
    <property type="match status" value="1"/>
</dbReference>
<feature type="signal peptide" evidence="2">
    <location>
        <begin position="1"/>
        <end position="21"/>
    </location>
</feature>
<dbReference type="RefSeq" id="WP_115610467.1">
    <property type="nucleotide sequence ID" value="NZ_JBHLZC010000001.1"/>
</dbReference>
<gene>
    <name evidence="3" type="primary">agp</name>
    <name evidence="3" type="ORF">NCTC13294_00126</name>
</gene>
<protein>
    <submittedName>
        <fullName evidence="3">Glucose-1-phosphatase</fullName>
        <ecNumber evidence="3">3.1.3.10</ecNumber>
    </submittedName>
</protein>
<dbReference type="PROSITE" id="PS00616">
    <property type="entry name" value="HIS_ACID_PHOSPHAT_1"/>
    <property type="match status" value="1"/>
</dbReference>
<accession>A0A381DXF8</accession>
<proteinExistence type="inferred from homology"/>
<dbReference type="SUPFAM" id="SSF53254">
    <property type="entry name" value="Phosphoglycerate mutase-like"/>
    <property type="match status" value="1"/>
</dbReference>
<comment type="similarity">
    <text evidence="1">Belongs to the histidine acid phosphatase family.</text>
</comment>
<evidence type="ECO:0000313" key="3">
    <source>
        <dbReference type="EMBL" id="SUX17767.1"/>
    </source>
</evidence>
<keyword evidence="4" id="KW-1185">Reference proteome</keyword>
<dbReference type="InterPro" id="IPR050645">
    <property type="entry name" value="Histidine_acid_phosphatase"/>
</dbReference>
<dbReference type="Gene3D" id="3.40.50.1240">
    <property type="entry name" value="Phosphoglycerate mutase-like"/>
    <property type="match status" value="2"/>
</dbReference>
<sequence length="430" mass="47315">MQKTLLITALAAATIATSAQADTTAVPDGYKLEKAVILSRHGIRAPLIGYGSALADATPHTWPTWKAEGGHLTTRGSELETRIAHYVRTWLDDTGLTSKDSCPTKDDLLIYTNSLPRTIDTGKSFVKGAFPGCDLPVHNLEEVGKMDNTFNPIVRSPVDDAFTAKAEKSIDEMLGAGGFADINQRLAKNYQILENVLDYDHSATCEKEKQCDLDKIKNSLSFAQNKEPGTKGPLRNGTGAADSFILQYYEGYPETDVAWGKIKTAEEWQAIVDLKNIYTDVLFTSPVLAKEAASPLLAFIQNSFADHGYDHPLIKDAQKARTVLLVGHDSNVASLLALLNAAPYQLPDQYEKTPISGKVLFEQWRDKDGKALMKIEYLYQSTQQLRDDSVLDEKNPPQRVTLKLTDCPTDANGYCPMDDFNRIASAALKP</sequence>
<feature type="chain" id="PRO_5016772353" evidence="2">
    <location>
        <begin position="22"/>
        <end position="430"/>
    </location>
</feature>
<reference evidence="3 4" key="1">
    <citation type="submission" date="2018-06" db="EMBL/GenBank/DDBJ databases">
        <authorList>
            <consortium name="Pathogen Informatics"/>
            <person name="Doyle S."/>
        </authorList>
    </citation>
    <scope>NUCLEOTIDE SEQUENCE [LARGE SCALE GENOMIC DNA]</scope>
    <source>
        <strain evidence="3 4">NCTC13294</strain>
    </source>
</reference>
<dbReference type="PANTHER" id="PTHR11567">
    <property type="entry name" value="ACID PHOSPHATASE-RELATED"/>
    <property type="match status" value="1"/>
</dbReference>
<dbReference type="InterPro" id="IPR000560">
    <property type="entry name" value="His_Pase_clade-2"/>
</dbReference>
<dbReference type="AlphaFoldDB" id="A0A381DXF8"/>
<dbReference type="InterPro" id="IPR029033">
    <property type="entry name" value="His_PPase_superfam"/>
</dbReference>
<evidence type="ECO:0000256" key="2">
    <source>
        <dbReference type="SAM" id="SignalP"/>
    </source>
</evidence>
<evidence type="ECO:0000313" key="4">
    <source>
        <dbReference type="Proteomes" id="UP000254572"/>
    </source>
</evidence>
<dbReference type="OrthoDB" id="395886at2"/>
<evidence type="ECO:0000256" key="1">
    <source>
        <dbReference type="ARBA" id="ARBA00005375"/>
    </source>
</evidence>
<keyword evidence="3" id="KW-0378">Hydrolase</keyword>
<dbReference type="NCBIfam" id="NF007553">
    <property type="entry name" value="PRK10173.1"/>
    <property type="match status" value="1"/>
</dbReference>
<dbReference type="EMBL" id="UFUW01000001">
    <property type="protein sequence ID" value="SUX17767.1"/>
    <property type="molecule type" value="Genomic_DNA"/>
</dbReference>
<dbReference type="Proteomes" id="UP000254572">
    <property type="component" value="Unassembled WGS sequence"/>
</dbReference>
<organism evidence="3 4">
    <name type="scientific">Cardiobacterium valvarum</name>
    <dbReference type="NCBI Taxonomy" id="194702"/>
    <lineage>
        <taxon>Bacteria</taxon>
        <taxon>Pseudomonadati</taxon>
        <taxon>Pseudomonadota</taxon>
        <taxon>Gammaproteobacteria</taxon>
        <taxon>Cardiobacteriales</taxon>
        <taxon>Cardiobacteriaceae</taxon>
        <taxon>Cardiobacterium</taxon>
    </lineage>
</organism>
<dbReference type="GO" id="GO:0030288">
    <property type="term" value="C:outer membrane-bounded periplasmic space"/>
    <property type="evidence" value="ECO:0007669"/>
    <property type="project" value="TreeGrafter"/>
</dbReference>
<dbReference type="InterPro" id="IPR033379">
    <property type="entry name" value="Acid_Pase_AS"/>
</dbReference>
<dbReference type="GO" id="GO:0008877">
    <property type="term" value="F:glucose-1-phosphatase activity"/>
    <property type="evidence" value="ECO:0007669"/>
    <property type="project" value="UniProtKB-EC"/>
</dbReference>
<name>A0A381DXF8_9GAMM</name>
<dbReference type="CDD" id="cd07061">
    <property type="entry name" value="HP_HAP_like"/>
    <property type="match status" value="1"/>
</dbReference>